<dbReference type="Proteomes" id="UP000261560">
    <property type="component" value="Unplaced"/>
</dbReference>
<proteinExistence type="predicted"/>
<sequence>MSCSLLEFCRLQELRAVRDFLFQGQKPVAVEERIQAGEGLSWDTSDWESAWDAENIKPEEGVSSTGVCFSVLRYLISYYLLYNQK</sequence>
<dbReference type="AlphaFoldDB" id="A0A3B3CLN8"/>
<evidence type="ECO:0000313" key="1">
    <source>
        <dbReference type="Ensembl" id="ENSOMEP00000018481.1"/>
    </source>
</evidence>
<organism evidence="1 2">
    <name type="scientific">Oryzias melastigma</name>
    <name type="common">Marine medaka</name>
    <dbReference type="NCBI Taxonomy" id="30732"/>
    <lineage>
        <taxon>Eukaryota</taxon>
        <taxon>Metazoa</taxon>
        <taxon>Chordata</taxon>
        <taxon>Craniata</taxon>
        <taxon>Vertebrata</taxon>
        <taxon>Euteleostomi</taxon>
        <taxon>Actinopterygii</taxon>
        <taxon>Neopterygii</taxon>
        <taxon>Teleostei</taxon>
        <taxon>Neoteleostei</taxon>
        <taxon>Acanthomorphata</taxon>
        <taxon>Ovalentaria</taxon>
        <taxon>Atherinomorphae</taxon>
        <taxon>Beloniformes</taxon>
        <taxon>Adrianichthyidae</taxon>
        <taxon>Oryziinae</taxon>
        <taxon>Oryzias</taxon>
    </lineage>
</organism>
<reference evidence="1" key="2">
    <citation type="submission" date="2025-09" db="UniProtKB">
        <authorList>
            <consortium name="Ensembl"/>
        </authorList>
    </citation>
    <scope>IDENTIFICATION</scope>
</reference>
<dbReference type="Ensembl" id="ENSOMET00000035268.1">
    <property type="protein sequence ID" value="ENSOMEP00000018481.1"/>
    <property type="gene ID" value="ENSOMEG00000020185.1"/>
</dbReference>
<evidence type="ECO:0000313" key="2">
    <source>
        <dbReference type="Proteomes" id="UP000261560"/>
    </source>
</evidence>
<reference evidence="1" key="1">
    <citation type="submission" date="2025-08" db="UniProtKB">
        <authorList>
            <consortium name="Ensembl"/>
        </authorList>
    </citation>
    <scope>IDENTIFICATION</scope>
</reference>
<dbReference type="PaxDb" id="30732-ENSOMEP00000018481"/>
<keyword evidence="2" id="KW-1185">Reference proteome</keyword>
<name>A0A3B3CLN8_ORYME</name>
<accession>A0A3B3CLN8</accession>
<protein>
    <submittedName>
        <fullName evidence="1">Uncharacterized protein</fullName>
    </submittedName>
</protein>
<dbReference type="STRING" id="30732.ENSOMEP00000018481"/>